<dbReference type="GO" id="GO:0030027">
    <property type="term" value="C:lamellipodium"/>
    <property type="evidence" value="ECO:0007669"/>
    <property type="project" value="TreeGrafter"/>
</dbReference>
<dbReference type="Gene3D" id="2.30.29.30">
    <property type="entry name" value="Pleckstrin-homology domain (PH domain)/Phosphotyrosine-binding domain (PTB)"/>
    <property type="match status" value="1"/>
</dbReference>
<dbReference type="GO" id="GO:0016477">
    <property type="term" value="P:cell migration"/>
    <property type="evidence" value="ECO:0007669"/>
    <property type="project" value="TreeGrafter"/>
</dbReference>
<dbReference type="OrthoDB" id="18598at2759"/>
<evidence type="ECO:0000313" key="13">
    <source>
        <dbReference type="Proteomes" id="UP000694389"/>
    </source>
</evidence>
<evidence type="ECO:0000256" key="8">
    <source>
        <dbReference type="ARBA" id="ARBA00023136"/>
    </source>
</evidence>
<evidence type="ECO:0000256" key="5">
    <source>
        <dbReference type="ARBA" id="ARBA00022490"/>
    </source>
</evidence>
<feature type="compositionally biased region" description="Basic and acidic residues" evidence="9">
    <location>
        <begin position="916"/>
        <end position="933"/>
    </location>
</feature>
<feature type="domain" description="CARMIL C-terminal" evidence="10">
    <location>
        <begin position="779"/>
        <end position="927"/>
    </location>
</feature>
<dbReference type="SUPFAM" id="SSF52047">
    <property type="entry name" value="RNI-like"/>
    <property type="match status" value="2"/>
</dbReference>
<feature type="compositionally biased region" description="Pro residues" evidence="9">
    <location>
        <begin position="1508"/>
        <end position="1537"/>
    </location>
</feature>
<feature type="region of interest" description="Disordered" evidence="9">
    <location>
        <begin position="1405"/>
        <end position="1427"/>
    </location>
</feature>
<dbReference type="PANTHER" id="PTHR24112:SF32">
    <property type="entry name" value="CAPPING PROTEIN, ARP2_3 AND MYOSIN-I LINKER PROTEIN 2"/>
    <property type="match status" value="1"/>
</dbReference>
<dbReference type="Pfam" id="PF17888">
    <property type="entry name" value="Carm_PH"/>
    <property type="match status" value="1"/>
</dbReference>
<keyword evidence="8" id="KW-0472">Membrane</keyword>
<comment type="subcellular location">
    <subcellularLocation>
        <location evidence="1">Cell membrane</location>
    </subcellularLocation>
    <subcellularLocation>
        <location evidence="2">Cytoplasm</location>
    </subcellularLocation>
</comment>
<keyword evidence="7" id="KW-0677">Repeat</keyword>
<evidence type="ECO:0000256" key="4">
    <source>
        <dbReference type="ARBA" id="ARBA00022475"/>
    </source>
</evidence>
<dbReference type="OMA" id="YIHNWRQ"/>
<evidence type="ECO:0000256" key="6">
    <source>
        <dbReference type="ARBA" id="ARBA00022614"/>
    </source>
</evidence>
<feature type="domain" description="CARMIL pleckstrin homology" evidence="11">
    <location>
        <begin position="40"/>
        <end position="120"/>
    </location>
</feature>
<dbReference type="InterPro" id="IPR011993">
    <property type="entry name" value="PH-like_dom_sf"/>
</dbReference>
<dbReference type="GeneID" id="127353673"/>
<dbReference type="Gene3D" id="6.10.140.1850">
    <property type="match status" value="1"/>
</dbReference>
<dbReference type="Pfam" id="PF13516">
    <property type="entry name" value="LRR_6"/>
    <property type="match status" value="2"/>
</dbReference>
<evidence type="ECO:0000259" key="10">
    <source>
        <dbReference type="Pfam" id="PF16000"/>
    </source>
</evidence>
<gene>
    <name evidence="12" type="primary">carmil2</name>
</gene>
<reference evidence="12" key="1">
    <citation type="submission" date="2025-08" db="UniProtKB">
        <authorList>
            <consortium name="Ensembl"/>
        </authorList>
    </citation>
    <scope>IDENTIFICATION</scope>
</reference>
<dbReference type="GO" id="GO:0005737">
    <property type="term" value="C:cytoplasm"/>
    <property type="evidence" value="ECO:0007669"/>
    <property type="project" value="UniProtKB-SubCell"/>
</dbReference>
<dbReference type="InterPro" id="IPR031943">
    <property type="entry name" value="CARMIL_C"/>
</dbReference>
<dbReference type="GO" id="GO:0005886">
    <property type="term" value="C:plasma membrane"/>
    <property type="evidence" value="ECO:0007669"/>
    <property type="project" value="UniProtKB-SubCell"/>
</dbReference>
<feature type="compositionally biased region" description="Polar residues" evidence="9">
    <location>
        <begin position="1828"/>
        <end position="1837"/>
    </location>
</feature>
<dbReference type="Proteomes" id="UP000694389">
    <property type="component" value="Unassembled WGS sequence"/>
</dbReference>
<feature type="compositionally biased region" description="Basic and acidic residues" evidence="9">
    <location>
        <begin position="1012"/>
        <end position="1028"/>
    </location>
</feature>
<dbReference type="RefSeq" id="XP_051239085.1">
    <property type="nucleotide sequence ID" value="XM_051383125.1"/>
</dbReference>
<feature type="region of interest" description="Disordered" evidence="9">
    <location>
        <begin position="911"/>
        <end position="973"/>
    </location>
</feature>
<feature type="region of interest" description="Disordered" evidence="9">
    <location>
        <begin position="1441"/>
        <end position="1633"/>
    </location>
</feature>
<reference evidence="12" key="2">
    <citation type="submission" date="2025-09" db="UniProtKB">
        <authorList>
            <consortium name="Ensembl"/>
        </authorList>
    </citation>
    <scope>IDENTIFICATION</scope>
</reference>
<evidence type="ECO:0000256" key="1">
    <source>
        <dbReference type="ARBA" id="ARBA00004236"/>
    </source>
</evidence>
<dbReference type="InterPro" id="IPR041245">
    <property type="entry name" value="CARMIL_PH"/>
</dbReference>
<feature type="compositionally biased region" description="Polar residues" evidence="9">
    <location>
        <begin position="1802"/>
        <end position="1817"/>
    </location>
</feature>
<evidence type="ECO:0000256" key="3">
    <source>
        <dbReference type="ARBA" id="ARBA00007298"/>
    </source>
</evidence>
<dbReference type="GO" id="GO:0034315">
    <property type="term" value="P:regulation of Arp2/3 complex-mediated actin nucleation"/>
    <property type="evidence" value="ECO:0007669"/>
    <property type="project" value="TreeGrafter"/>
</dbReference>
<feature type="region of interest" description="Disordered" evidence="9">
    <location>
        <begin position="1654"/>
        <end position="1866"/>
    </location>
</feature>
<feature type="compositionally biased region" description="Polar residues" evidence="9">
    <location>
        <begin position="942"/>
        <end position="951"/>
    </location>
</feature>
<feature type="domain" description="CARMIL C-terminal" evidence="10">
    <location>
        <begin position="1037"/>
        <end position="1140"/>
    </location>
</feature>
<dbReference type="CTD" id="146206"/>
<keyword evidence="4" id="KW-1003">Cell membrane</keyword>
<feature type="compositionally biased region" description="Basic and acidic residues" evidence="9">
    <location>
        <begin position="1413"/>
        <end position="1422"/>
    </location>
</feature>
<dbReference type="PANTHER" id="PTHR24112">
    <property type="entry name" value="LEUCINE-RICH REPEAT, ISOFORM F-RELATED"/>
    <property type="match status" value="1"/>
</dbReference>
<evidence type="ECO:0000256" key="9">
    <source>
        <dbReference type="SAM" id="MobiDB-lite"/>
    </source>
</evidence>
<dbReference type="Ensembl" id="ENSDLAT00005076367.1">
    <property type="protein sequence ID" value="ENSDLAP00005073846.1"/>
    <property type="gene ID" value="ENSDLAG00005009458.2"/>
</dbReference>
<evidence type="ECO:0000259" key="11">
    <source>
        <dbReference type="Pfam" id="PF17888"/>
    </source>
</evidence>
<feature type="compositionally biased region" description="Low complexity" evidence="9">
    <location>
        <begin position="1731"/>
        <end position="1742"/>
    </location>
</feature>
<keyword evidence="6" id="KW-0433">Leucine-rich repeat</keyword>
<feature type="compositionally biased region" description="Low complexity" evidence="9">
    <location>
        <begin position="1125"/>
        <end position="1204"/>
    </location>
</feature>
<feature type="region of interest" description="Disordered" evidence="9">
    <location>
        <begin position="1342"/>
        <end position="1365"/>
    </location>
</feature>
<dbReference type="InterPro" id="IPR032675">
    <property type="entry name" value="LRR_dom_sf"/>
</dbReference>
<feature type="compositionally biased region" description="Basic and acidic residues" evidence="9">
    <location>
        <begin position="1453"/>
        <end position="1473"/>
    </location>
</feature>
<dbReference type="GeneTree" id="ENSGT00940000155112"/>
<dbReference type="InterPro" id="IPR001611">
    <property type="entry name" value="Leu-rich_rpt"/>
</dbReference>
<evidence type="ECO:0000256" key="7">
    <source>
        <dbReference type="ARBA" id="ARBA00022737"/>
    </source>
</evidence>
<dbReference type="SMART" id="SM00368">
    <property type="entry name" value="LRR_RI"/>
    <property type="match status" value="7"/>
</dbReference>
<feature type="region of interest" description="Disordered" evidence="9">
    <location>
        <begin position="1118"/>
        <end position="1204"/>
    </location>
</feature>
<evidence type="ECO:0000256" key="2">
    <source>
        <dbReference type="ARBA" id="ARBA00004496"/>
    </source>
</evidence>
<comment type="similarity">
    <text evidence="3">Belongs to the CARMIL family.</text>
</comment>
<organism evidence="12 13">
    <name type="scientific">Dicentrarchus labrax</name>
    <name type="common">European seabass</name>
    <name type="synonym">Morone labrax</name>
    <dbReference type="NCBI Taxonomy" id="13489"/>
    <lineage>
        <taxon>Eukaryota</taxon>
        <taxon>Metazoa</taxon>
        <taxon>Chordata</taxon>
        <taxon>Craniata</taxon>
        <taxon>Vertebrata</taxon>
        <taxon>Euteleostomi</taxon>
        <taxon>Actinopterygii</taxon>
        <taxon>Neopterygii</taxon>
        <taxon>Teleostei</taxon>
        <taxon>Neoteleostei</taxon>
        <taxon>Acanthomorphata</taxon>
        <taxon>Eupercaria</taxon>
        <taxon>Moronidae</taxon>
        <taxon>Dicentrarchus</taxon>
    </lineage>
</organism>
<keyword evidence="13" id="KW-1185">Reference proteome</keyword>
<protein>
    <submittedName>
        <fullName evidence="12">Capping protein regulator and myosin 1 linker 2</fullName>
    </submittedName>
</protein>
<dbReference type="Pfam" id="PF16000">
    <property type="entry name" value="CARMIL_C"/>
    <property type="match status" value="2"/>
</dbReference>
<accession>A0A8P4KHF2</accession>
<sequence length="1866" mass="203320">MDSMDCVSQNLRDEISELLKPHKVCLVAPVVLNHSSQTCGRSANRIVVLSLWRGYLVINKQPVRVESTFSYLEICSINIHSLTEIVLETDRQTLSFSALHVEDLESMVGHMTASLKRIFPDSSPGKLLKTIAPDLQQRLLTQTAVVEEQINSQPGYCGGFSDTYAALCDFNEMPFREEIQWDIDNIYYINNWRQFNLQDFSHLDSRDLALAVAALSFNQWFTKIYCKELKLSVDVQQQLTFLLSRSPSLEELSLEASGLKLDFAVKMAAALREHTSSALQYINLSGNPIEDKGVIALSQEFGNLAEGLKHLSLSRVSMTARGLGCLSQVLSSTQLFSATLTHLDLSSNPGSLITEEATFLFKFLSSTNSLSHLDLSDTTCPLDTLFVSLSAGCCYKLMHLNLARNPFSHRKVREVTRSIREFFSQSCELKYVGLSATKLPPQALRLLLQGLATNTRLFGLELDLSSCELRSAGAQVIQEHISEATAIKSLDISDNGFENNMVTLVLSVGRCHSLRHLALGRNFAMKSRALTDVLHRIAQLIQDEECPLHSLSVCDSKLKTGMHILLSALGGHAALAEVDISGNNIGDTGAKMLAKALMSNTRLRSLTWDRNNVTARGFQDVADALERNFTLQQVSVPLADITQSYRSNPDRTREALHKIQQCLDRNNQRQSDRVELQQVFKAQQSEKMVQGVCRQLEDSLKRLNHCNVQEVQADIQAAHEVLHNARESFKFLPSLYEAGRKCASDGDLVNCILADTATALTNEFNRSIQELAQGLMGYAEAACPQVVQRSSVCECLSECVSKRSRQTHSFLRSTLVENTGQIINNRLRELRQTLSVSLAESIIDQVLQDLTMAQNKMDCLIKENSWLALRIPELRLADSDFPTDDYSPAFWRNSFHCKSLRPAPSIKSLLDADWEQQTRDRGAERERGGEDGGGRCGLPQLPTATPLSVTGSSPAHSPSTSPSPSPPGRRGWRRREGEVVAVDAAAAISGARGASFIPPPSLPLRQSISARAPEEEAASRGGLPRREAPFPGCGPSPGPLPSSGSPASPMEPLPTQGQTLRHYTASRPRPRRTHTQPPSSRPQEPVSKVENEAIEVMGRVDEGVEEFFTKKIIPDYALKGRWEESNSAQATPSESSSTPSASTPFSSSSDNITSSTTTTVTSPSVPSTDTSFTSTDVPPISTSSIPPASFSVTTITTPTTTTLPTKNIKKKFGDFFAFKRARASRAAKAGGGDGGGEGVKVKRTSIADLIRPLREAKEREREREREKGRGARSVEDANVCNDAATTEGTVATSHHLAGDVRGTMVPAKTLTTMTPPSDTAPSYPTIATSPDLTTATISNLEEEAAPGLPGRTPSPVVTSPLTEQERSGVLMKEMKLGGTPYGERRLKVTKRSLREGKSQSLILLTGLEPEDKDDTHSKKHASENTSSFEQRLQVMLHRMGVAKTPPADTKTSQNKDEELRKANSEGAILDKPEPPPTYMKPRTMSTSSADPRHPMRALDPIRPDPPLHPKPALPERPIGPLPPKPAIAAKPPFPTPAAPADGGISVERVQLRAHTHDGRPGETTAQNGSQEGPRGSATALSPRKELLPPAPSPWRGPSTQDRSEKAQSVTDESLPKPRQHLKPLPQRRAVSVHEDTLAMTQELKAVLQRSPIRFRGNRGDLPTCTEIPSSGEEAQRAQEASDKGTAGEKKEAVQKDELKAERGRTGCEGTVAETKHSPPGEEEAPGSGCPSSTAQAQQEASAPRLLGPAAALDKERPLALIQILEKPPVPPTSQKKSPSRVPALPQTLEKLLVSPPTEEKTPSTIPAESPENPQVSPLSHKEKGPGTNLASVDLRNSTQERGEAVSKQHTTKAEPADQRTEPPLSK</sequence>
<dbReference type="Gene3D" id="3.80.10.10">
    <property type="entry name" value="Ribonuclease Inhibitor"/>
    <property type="match status" value="1"/>
</dbReference>
<name>A0A8P4KHF2_DICLA</name>
<keyword evidence="5" id="KW-0963">Cytoplasm</keyword>
<evidence type="ECO:0000313" key="12">
    <source>
        <dbReference type="Ensembl" id="ENSDLAP00005073846.1"/>
    </source>
</evidence>
<feature type="compositionally biased region" description="Basic and acidic residues" evidence="9">
    <location>
        <begin position="1838"/>
        <end position="1860"/>
    </location>
</feature>
<proteinExistence type="inferred from homology"/>
<feature type="region of interest" description="Disordered" evidence="9">
    <location>
        <begin position="1010"/>
        <end position="1093"/>
    </location>
</feature>
<feature type="compositionally biased region" description="Basic and acidic residues" evidence="9">
    <location>
        <begin position="1673"/>
        <end position="1705"/>
    </location>
</feature>
<dbReference type="InterPro" id="IPR051279">
    <property type="entry name" value="PP1-Reg/Actin-Interact_Protein"/>
</dbReference>